<dbReference type="PANTHER" id="PTHR13627:SF34">
    <property type="entry name" value="RIBITOL-5-PHOSPHATE TRANSFERASE"/>
    <property type="match status" value="1"/>
</dbReference>
<accession>A0A7J7K5M3</accession>
<evidence type="ECO:0000313" key="2">
    <source>
        <dbReference type="EMBL" id="KAF6033475.1"/>
    </source>
</evidence>
<gene>
    <name evidence="2" type="ORF">EB796_008216</name>
</gene>
<organism evidence="2 3">
    <name type="scientific">Bugula neritina</name>
    <name type="common">Brown bryozoan</name>
    <name type="synonym">Sertularia neritina</name>
    <dbReference type="NCBI Taxonomy" id="10212"/>
    <lineage>
        <taxon>Eukaryota</taxon>
        <taxon>Metazoa</taxon>
        <taxon>Spiralia</taxon>
        <taxon>Lophotrochozoa</taxon>
        <taxon>Bryozoa</taxon>
        <taxon>Gymnolaemata</taxon>
        <taxon>Cheilostomatida</taxon>
        <taxon>Flustrina</taxon>
        <taxon>Buguloidea</taxon>
        <taxon>Bugulidae</taxon>
        <taxon>Bugula</taxon>
    </lineage>
</organism>
<dbReference type="EMBL" id="VXIV02001323">
    <property type="protein sequence ID" value="KAF6033475.1"/>
    <property type="molecule type" value="Genomic_DNA"/>
</dbReference>
<dbReference type="Proteomes" id="UP000593567">
    <property type="component" value="Unassembled WGS sequence"/>
</dbReference>
<dbReference type="InterPro" id="IPR052613">
    <property type="entry name" value="LicD_transferase"/>
</dbReference>
<proteinExistence type="predicted"/>
<evidence type="ECO:0000313" key="3">
    <source>
        <dbReference type="Proteomes" id="UP000593567"/>
    </source>
</evidence>
<dbReference type="AlphaFoldDB" id="A0A7J7K5M3"/>
<keyword evidence="1" id="KW-0732">Signal</keyword>
<reference evidence="2" key="1">
    <citation type="submission" date="2020-06" db="EMBL/GenBank/DDBJ databases">
        <title>Draft genome of Bugula neritina, a colonial animal packing powerful symbionts and potential medicines.</title>
        <authorList>
            <person name="Rayko M."/>
        </authorList>
    </citation>
    <scope>NUCLEOTIDE SEQUENCE [LARGE SCALE GENOMIC DNA]</scope>
    <source>
        <strain evidence="2">Kwan_BN1</strain>
    </source>
</reference>
<comment type="caution">
    <text evidence="2">The sequence shown here is derived from an EMBL/GenBank/DDBJ whole genome shotgun (WGS) entry which is preliminary data.</text>
</comment>
<feature type="chain" id="PRO_5029702615" evidence="1">
    <location>
        <begin position="27"/>
        <end position="417"/>
    </location>
</feature>
<protein>
    <submittedName>
        <fullName evidence="2">Uncharacterized protein</fullName>
    </submittedName>
</protein>
<name>A0A7J7K5M3_BUGNE</name>
<evidence type="ECO:0000256" key="1">
    <source>
        <dbReference type="SAM" id="SignalP"/>
    </source>
</evidence>
<feature type="signal peptide" evidence="1">
    <location>
        <begin position="1"/>
        <end position="26"/>
    </location>
</feature>
<keyword evidence="3" id="KW-1185">Reference proteome</keyword>
<dbReference type="PANTHER" id="PTHR13627">
    <property type="entry name" value="FUKUTIN RELATED PROTEIN"/>
    <property type="match status" value="1"/>
</dbReference>
<dbReference type="OrthoDB" id="444255at2759"/>
<sequence>MGVMSSCILFGFCSLLFSILYSKAESSIWIDLMDRVQTKYVYIGRNVIKFTWFDRLERLVREIGNLEASVVSGAYRTLVSGVWSNGCEQSTLSNYQLVYRHGYDISMEECLVCHHVHGPFVARKSLFHENHLKPLTTAHSMFAEWFLRLKDRRHTVTSCPDAMSFLTDETNLPTEKDQWLGVASALQIEYIHVGGTVLEFSCEEADTGCKNVRAVGKALSTCCIKELSDGVKLVMKKCREGGFLCKLQAGTLLGAVKFNSVLPWELDADIIIHCNNFTAFGAKYKSFFKEQGYKWRLSDGPPSFNLYSASNWKVEIFCDDFMDVEEFIAVGLSPTRIDFDGAYVETVGNPGLHARNRYGHEIYQHVQHWIDIKGSSAAGFYGSAAKTFSKCPTPGHHACLDQYIPDGNLMFNMSKRG</sequence>